<evidence type="ECO:0000256" key="4">
    <source>
        <dbReference type="ARBA" id="ARBA00022692"/>
    </source>
</evidence>
<keyword evidence="5 7" id="KW-1133">Transmembrane helix</keyword>
<dbReference type="GO" id="GO:0005886">
    <property type="term" value="C:plasma membrane"/>
    <property type="evidence" value="ECO:0007669"/>
    <property type="project" value="UniProtKB-SubCell"/>
</dbReference>
<dbReference type="PANTHER" id="PTHR30221:SF1">
    <property type="entry name" value="SMALL-CONDUCTANCE MECHANOSENSITIVE CHANNEL"/>
    <property type="match status" value="1"/>
</dbReference>
<dbReference type="InterPro" id="IPR023408">
    <property type="entry name" value="MscS_beta-dom_sf"/>
</dbReference>
<reference evidence="10" key="1">
    <citation type="submission" date="2023-07" db="EMBL/GenBank/DDBJ databases">
        <title>Genomic Encyclopedia of Type Strains, Phase IV (KMG-IV): sequencing the most valuable type-strain genomes for metagenomic binning, comparative biology and taxonomic classification.</title>
        <authorList>
            <person name="Goeker M."/>
        </authorList>
    </citation>
    <scope>NUCLEOTIDE SEQUENCE</scope>
    <source>
        <strain evidence="10">DSM 26174</strain>
    </source>
</reference>
<organism evidence="10 11">
    <name type="scientific">Aureibacter tunicatorum</name>
    <dbReference type="NCBI Taxonomy" id="866807"/>
    <lineage>
        <taxon>Bacteria</taxon>
        <taxon>Pseudomonadati</taxon>
        <taxon>Bacteroidota</taxon>
        <taxon>Cytophagia</taxon>
        <taxon>Cytophagales</taxon>
        <taxon>Persicobacteraceae</taxon>
        <taxon>Aureibacter</taxon>
    </lineage>
</organism>
<dbReference type="Gene3D" id="2.30.30.60">
    <property type="match status" value="1"/>
</dbReference>
<dbReference type="Proteomes" id="UP001185092">
    <property type="component" value="Unassembled WGS sequence"/>
</dbReference>
<dbReference type="InterPro" id="IPR011066">
    <property type="entry name" value="MscS_channel_C_sf"/>
</dbReference>
<dbReference type="EMBL" id="JAVDQD010000004">
    <property type="protein sequence ID" value="MDR6240337.1"/>
    <property type="molecule type" value="Genomic_DNA"/>
</dbReference>
<sequence length="288" mass="33278">MDNYHFEYILLIAYTLGIATVLTVLFRKLTHLYVTKFSARIKTDPTNFSFIKNSIGFLIYTIALVFIFYKIPYLKTLGKALTAGAGIVTVAVGFASQKAFSNIISGIFILMFKPFRVTDTIQFRNSQKGEVEEITLRHTIIKDYENRRIVIPNSIISEELIINSNIQDKKIRQNIVFSISYDTNIDRATEIIKEEAMKHPYLLDVRTELQKMDKSPVVVVRVIALSDFSVDLKAYMWTLGNDEGFIMKCDLLKSVKERFDMEGIEIPFPYRTIVYKKEMDEEVEQKES</sequence>
<name>A0AAE3XPR1_9BACT</name>
<dbReference type="SUPFAM" id="SSF50182">
    <property type="entry name" value="Sm-like ribonucleoproteins"/>
    <property type="match status" value="1"/>
</dbReference>
<evidence type="ECO:0000313" key="11">
    <source>
        <dbReference type="Proteomes" id="UP001185092"/>
    </source>
</evidence>
<dbReference type="GO" id="GO:0008381">
    <property type="term" value="F:mechanosensitive monoatomic ion channel activity"/>
    <property type="evidence" value="ECO:0007669"/>
    <property type="project" value="InterPro"/>
</dbReference>
<dbReference type="Pfam" id="PF21082">
    <property type="entry name" value="MS_channel_3rd"/>
    <property type="match status" value="1"/>
</dbReference>
<dbReference type="InterPro" id="IPR049278">
    <property type="entry name" value="MS_channel_C"/>
</dbReference>
<dbReference type="Gene3D" id="1.10.287.1260">
    <property type="match status" value="1"/>
</dbReference>
<dbReference type="InterPro" id="IPR045275">
    <property type="entry name" value="MscS_archaea/bacteria_type"/>
</dbReference>
<gene>
    <name evidence="10" type="ORF">HNQ88_003403</name>
</gene>
<evidence type="ECO:0000256" key="2">
    <source>
        <dbReference type="ARBA" id="ARBA00008017"/>
    </source>
</evidence>
<dbReference type="InterPro" id="IPR010920">
    <property type="entry name" value="LSM_dom_sf"/>
</dbReference>
<evidence type="ECO:0000256" key="7">
    <source>
        <dbReference type="SAM" id="Phobius"/>
    </source>
</evidence>
<protein>
    <submittedName>
        <fullName evidence="10">Small-conductance mechanosensitive channel</fullName>
    </submittedName>
</protein>
<dbReference type="Gene3D" id="3.30.70.100">
    <property type="match status" value="1"/>
</dbReference>
<dbReference type="PANTHER" id="PTHR30221">
    <property type="entry name" value="SMALL-CONDUCTANCE MECHANOSENSITIVE CHANNEL"/>
    <property type="match status" value="1"/>
</dbReference>
<feature type="transmembrane region" description="Helical" evidence="7">
    <location>
        <begin position="50"/>
        <end position="71"/>
    </location>
</feature>
<dbReference type="InterPro" id="IPR011014">
    <property type="entry name" value="MscS_channel_TM-2"/>
</dbReference>
<dbReference type="InterPro" id="IPR006685">
    <property type="entry name" value="MscS_channel_2nd"/>
</dbReference>
<keyword evidence="3" id="KW-1003">Cell membrane</keyword>
<keyword evidence="11" id="KW-1185">Reference proteome</keyword>
<keyword evidence="6 7" id="KW-0472">Membrane</keyword>
<dbReference type="Pfam" id="PF00924">
    <property type="entry name" value="MS_channel_2nd"/>
    <property type="match status" value="1"/>
</dbReference>
<dbReference type="SUPFAM" id="SSF82861">
    <property type="entry name" value="Mechanosensitive channel protein MscS (YggB), transmembrane region"/>
    <property type="match status" value="1"/>
</dbReference>
<evidence type="ECO:0000256" key="6">
    <source>
        <dbReference type="ARBA" id="ARBA00023136"/>
    </source>
</evidence>
<evidence type="ECO:0000313" key="10">
    <source>
        <dbReference type="EMBL" id="MDR6240337.1"/>
    </source>
</evidence>
<evidence type="ECO:0000256" key="1">
    <source>
        <dbReference type="ARBA" id="ARBA00004651"/>
    </source>
</evidence>
<evidence type="ECO:0000259" key="8">
    <source>
        <dbReference type="Pfam" id="PF00924"/>
    </source>
</evidence>
<comment type="similarity">
    <text evidence="2">Belongs to the MscS (TC 1.A.23) family.</text>
</comment>
<dbReference type="SUPFAM" id="SSF82689">
    <property type="entry name" value="Mechanosensitive channel protein MscS (YggB), C-terminal domain"/>
    <property type="match status" value="1"/>
</dbReference>
<evidence type="ECO:0000256" key="5">
    <source>
        <dbReference type="ARBA" id="ARBA00022989"/>
    </source>
</evidence>
<evidence type="ECO:0000256" key="3">
    <source>
        <dbReference type="ARBA" id="ARBA00022475"/>
    </source>
</evidence>
<feature type="domain" description="Mechanosensitive ion channel MscS C-terminal" evidence="9">
    <location>
        <begin position="174"/>
        <end position="266"/>
    </location>
</feature>
<comment type="caution">
    <text evidence="10">The sequence shown here is derived from an EMBL/GenBank/DDBJ whole genome shotgun (WGS) entry which is preliminary data.</text>
</comment>
<dbReference type="RefSeq" id="WP_309940241.1">
    <property type="nucleotide sequence ID" value="NZ_AP025305.1"/>
</dbReference>
<dbReference type="AlphaFoldDB" id="A0AAE3XPR1"/>
<feature type="domain" description="Mechanosensitive ion channel MscS" evidence="8">
    <location>
        <begin position="99"/>
        <end position="165"/>
    </location>
</feature>
<accession>A0AAE3XPR1</accession>
<feature type="transmembrane region" description="Helical" evidence="7">
    <location>
        <begin position="6"/>
        <end position="29"/>
    </location>
</feature>
<evidence type="ECO:0000259" key="9">
    <source>
        <dbReference type="Pfam" id="PF21082"/>
    </source>
</evidence>
<proteinExistence type="inferred from homology"/>
<comment type="subcellular location">
    <subcellularLocation>
        <location evidence="1">Cell membrane</location>
        <topology evidence="1">Multi-pass membrane protein</topology>
    </subcellularLocation>
</comment>
<keyword evidence="4 7" id="KW-0812">Transmembrane</keyword>